<feature type="region of interest" description="Disordered" evidence="1">
    <location>
        <begin position="31"/>
        <end position="70"/>
    </location>
</feature>
<evidence type="ECO:0000256" key="1">
    <source>
        <dbReference type="SAM" id="MobiDB-lite"/>
    </source>
</evidence>
<dbReference type="HOGENOM" id="CLU_461186_0_0_1"/>
<keyword evidence="3" id="KW-1185">Reference proteome</keyword>
<dbReference type="InParanoid" id="I7MMW4"/>
<gene>
    <name evidence="2" type="ORF">TTHERM_00682990</name>
</gene>
<protein>
    <submittedName>
        <fullName evidence="2">STOP protein</fullName>
    </submittedName>
</protein>
<dbReference type="RefSeq" id="XP_001027335.1">
    <property type="nucleotide sequence ID" value="XM_001027335.1"/>
</dbReference>
<feature type="region of interest" description="Disordered" evidence="1">
    <location>
        <begin position="221"/>
        <end position="252"/>
    </location>
</feature>
<organism evidence="2 3">
    <name type="scientific">Tetrahymena thermophila (strain SB210)</name>
    <dbReference type="NCBI Taxonomy" id="312017"/>
    <lineage>
        <taxon>Eukaryota</taxon>
        <taxon>Sar</taxon>
        <taxon>Alveolata</taxon>
        <taxon>Ciliophora</taxon>
        <taxon>Intramacronucleata</taxon>
        <taxon>Oligohymenophorea</taxon>
        <taxon>Hymenostomatida</taxon>
        <taxon>Tetrahymenina</taxon>
        <taxon>Tetrahymenidae</taxon>
        <taxon>Tetrahymena</taxon>
    </lineage>
</organism>
<dbReference type="AlphaFoldDB" id="I7MMW4"/>
<dbReference type="Proteomes" id="UP000009168">
    <property type="component" value="Unassembled WGS sequence"/>
</dbReference>
<evidence type="ECO:0000313" key="2">
    <source>
        <dbReference type="EMBL" id="EAS07093.1"/>
    </source>
</evidence>
<proteinExistence type="predicted"/>
<dbReference type="KEGG" id="tet:TTHERM_00682990"/>
<accession>I7MMW4</accession>
<reference evidence="3" key="1">
    <citation type="journal article" date="2006" name="PLoS Biol.">
        <title>Macronuclear genome sequence of the ciliate Tetrahymena thermophila, a model eukaryote.</title>
        <authorList>
            <person name="Eisen J.A."/>
            <person name="Coyne R.S."/>
            <person name="Wu M."/>
            <person name="Wu D."/>
            <person name="Thiagarajan M."/>
            <person name="Wortman J.R."/>
            <person name="Badger J.H."/>
            <person name="Ren Q."/>
            <person name="Amedeo P."/>
            <person name="Jones K.M."/>
            <person name="Tallon L.J."/>
            <person name="Delcher A.L."/>
            <person name="Salzberg S.L."/>
            <person name="Silva J.C."/>
            <person name="Haas B.J."/>
            <person name="Majoros W.H."/>
            <person name="Farzad M."/>
            <person name="Carlton J.M."/>
            <person name="Smith R.K. Jr."/>
            <person name="Garg J."/>
            <person name="Pearlman R.E."/>
            <person name="Karrer K.M."/>
            <person name="Sun L."/>
            <person name="Manning G."/>
            <person name="Elde N.C."/>
            <person name="Turkewitz A.P."/>
            <person name="Asai D.J."/>
            <person name="Wilkes D.E."/>
            <person name="Wang Y."/>
            <person name="Cai H."/>
            <person name="Collins K."/>
            <person name="Stewart B.A."/>
            <person name="Lee S.R."/>
            <person name="Wilamowska K."/>
            <person name="Weinberg Z."/>
            <person name="Ruzzo W.L."/>
            <person name="Wloga D."/>
            <person name="Gaertig J."/>
            <person name="Frankel J."/>
            <person name="Tsao C.-C."/>
            <person name="Gorovsky M.A."/>
            <person name="Keeling P.J."/>
            <person name="Waller R.F."/>
            <person name="Patron N.J."/>
            <person name="Cherry J.M."/>
            <person name="Stover N.A."/>
            <person name="Krieger C.J."/>
            <person name="del Toro C."/>
            <person name="Ryder H.F."/>
            <person name="Williamson S.C."/>
            <person name="Barbeau R.A."/>
            <person name="Hamilton E.P."/>
            <person name="Orias E."/>
        </authorList>
    </citation>
    <scope>NUCLEOTIDE SEQUENCE [LARGE SCALE GENOMIC DNA]</scope>
    <source>
        <strain evidence="3">SB210</strain>
    </source>
</reference>
<feature type="compositionally biased region" description="Polar residues" evidence="1">
    <location>
        <begin position="31"/>
        <end position="69"/>
    </location>
</feature>
<evidence type="ECO:0000313" key="3">
    <source>
        <dbReference type="Proteomes" id="UP000009168"/>
    </source>
</evidence>
<dbReference type="GeneID" id="7824740"/>
<dbReference type="EMBL" id="GG662247">
    <property type="protein sequence ID" value="EAS07093.1"/>
    <property type="molecule type" value="Genomic_DNA"/>
</dbReference>
<feature type="compositionally biased region" description="Polar residues" evidence="1">
    <location>
        <begin position="221"/>
        <end position="230"/>
    </location>
</feature>
<sequence>MKRTVRSISQNQPRCHNVSFDQEDQEFLYQRENQFIPQKYKTNQATADRRSNSQQQQYHHPMRTSSQGEFSLGDRSHLQYIQETKPSKDSNKTNQHLKFEKGKLIKQVEGNQHIKGFDLNNLKQYTDQLRQQRQLPAVQKSYDSSNSNQHQIIEKFVDKKDSIIKNVNKKIGPDSYKKYSNIDQLLSILNKTQKEKDLEVNASAAQNQRIKLAKINKNVNDKSFSNSDQKGQNRLDDTQYQSPSRAVKTESYDYDYEQGSYPRYSSKQIDDSKISPVKFQHHQGSASPTDQCCPAKAQNNKLDTKLKQFMNQYDEYYKHIKGECLCYRCICGGCRCDAKEPKLDKPMKQNKTNYELNYYKKPTNTDNLRFDMNNYNNEVIPKDPKFTGNTTQKIDYQNPGQIEQTGKIVPKDNIIQGPPIQWVTSYNRNFINFGNVPTFNQQKGQDRTTSDKMKFIDGTTYDRFYNKKDNSPQQKFDAFIPQSSLDYALKNPKPFIGDTTHNHFYKPHKIDGVQKKWDQNDHLLTGVPSHLGQYDTNHNKEYGEKNRICPAKIEKQELLRTKREQEKQNLYNSQKELVINNTGYGNMSVDFK</sequence>
<name>I7MMW4_TETTS</name>